<dbReference type="InterPro" id="IPR011033">
    <property type="entry name" value="PRC_barrel-like_sf"/>
</dbReference>
<dbReference type="PANTHER" id="PTHR36505:SF1">
    <property type="entry name" value="BLR1072 PROTEIN"/>
    <property type="match status" value="1"/>
</dbReference>
<keyword evidence="4" id="KW-1185">Reference proteome</keyword>
<feature type="signal peptide" evidence="1">
    <location>
        <begin position="1"/>
        <end position="25"/>
    </location>
</feature>
<dbReference type="Proteomes" id="UP001162030">
    <property type="component" value="Chromosome"/>
</dbReference>
<dbReference type="EMBL" id="OX458333">
    <property type="protein sequence ID" value="CAI8738891.1"/>
    <property type="molecule type" value="Genomic_DNA"/>
</dbReference>
<keyword evidence="1" id="KW-0732">Signal</keyword>
<reference evidence="3 4" key="1">
    <citation type="submission" date="2023-03" db="EMBL/GenBank/DDBJ databases">
        <authorList>
            <person name="Pearce D."/>
        </authorList>
    </citation>
    <scope>NUCLEOTIDE SEQUENCE [LARGE SCALE GENOMIC DNA]</scope>
    <source>
        <strain evidence="3">Msz</strain>
    </source>
</reference>
<dbReference type="InterPro" id="IPR027275">
    <property type="entry name" value="PRC-brl_dom"/>
</dbReference>
<protein>
    <submittedName>
        <fullName evidence="3">PRC-barrel domain protein</fullName>
    </submittedName>
</protein>
<accession>A0ABN8X013</accession>
<sequence>MELKLMKMLILSVLFSLGVTGGAFAQGQEEAPVAGTTTIGVAVEQTDIVTKGWRVSKLLRQQVYNDNNQKIGKIEDFIVAPDGSLSVAIVDVGGFLGMGTHRVAIPVQQFNQVTPKIVLPGATKDSLKEVPEFRYSK</sequence>
<gene>
    <name evidence="3" type="ORF">MSZNOR_0425</name>
</gene>
<dbReference type="RefSeq" id="WP_026610549.1">
    <property type="nucleotide sequence ID" value="NZ_OX458333.1"/>
</dbReference>
<name>A0ABN8X013_9GAMM</name>
<evidence type="ECO:0000313" key="3">
    <source>
        <dbReference type="EMBL" id="CAI8738891.1"/>
    </source>
</evidence>
<dbReference type="Pfam" id="PF05239">
    <property type="entry name" value="PRC"/>
    <property type="match status" value="1"/>
</dbReference>
<proteinExistence type="predicted"/>
<feature type="chain" id="PRO_5047004990" evidence="1">
    <location>
        <begin position="26"/>
        <end position="137"/>
    </location>
</feature>
<evidence type="ECO:0000313" key="4">
    <source>
        <dbReference type="Proteomes" id="UP001162030"/>
    </source>
</evidence>
<evidence type="ECO:0000259" key="2">
    <source>
        <dbReference type="Pfam" id="PF05239"/>
    </source>
</evidence>
<dbReference type="PANTHER" id="PTHR36505">
    <property type="entry name" value="BLR1072 PROTEIN"/>
    <property type="match status" value="1"/>
</dbReference>
<dbReference type="SUPFAM" id="SSF50346">
    <property type="entry name" value="PRC-barrel domain"/>
    <property type="match status" value="1"/>
</dbReference>
<feature type="domain" description="PRC-barrel" evidence="2">
    <location>
        <begin position="54"/>
        <end position="119"/>
    </location>
</feature>
<dbReference type="Gene3D" id="2.30.30.240">
    <property type="entry name" value="PRC-barrel domain"/>
    <property type="match status" value="1"/>
</dbReference>
<organism evidence="3 4">
    <name type="scientific">Methylocaldum szegediense</name>
    <dbReference type="NCBI Taxonomy" id="73780"/>
    <lineage>
        <taxon>Bacteria</taxon>
        <taxon>Pseudomonadati</taxon>
        <taxon>Pseudomonadota</taxon>
        <taxon>Gammaproteobacteria</taxon>
        <taxon>Methylococcales</taxon>
        <taxon>Methylococcaceae</taxon>
        <taxon>Methylocaldum</taxon>
    </lineage>
</organism>
<evidence type="ECO:0000256" key="1">
    <source>
        <dbReference type="SAM" id="SignalP"/>
    </source>
</evidence>